<dbReference type="OrthoDB" id="684262at2759"/>
<dbReference type="Gramene" id="TraesLAC1D03G00543770.1">
    <property type="protein sequence ID" value="TraesLAC1D03G00543770.1.CDS1"/>
    <property type="gene ID" value="TraesLAC1D03G00543770"/>
</dbReference>
<reference evidence="8" key="1">
    <citation type="submission" date="2018-08" db="EMBL/GenBank/DDBJ databases">
        <authorList>
            <person name="Rossello M."/>
        </authorList>
    </citation>
    <scope>NUCLEOTIDE SEQUENCE [LARGE SCALE GENOMIC DNA]</scope>
    <source>
        <strain evidence="8">cv. Chinese Spring</strain>
    </source>
</reference>
<dbReference type="Gramene" id="TraesCLE_scaffold_090831_01G000200.1">
    <property type="protein sequence ID" value="TraesCLE_scaffold_090831_01G000200.1"/>
    <property type="gene ID" value="TraesCLE_scaffold_090831_01G000200"/>
</dbReference>
<keyword evidence="4 7" id="KW-0732">Signal</keyword>
<evidence type="ECO:0000256" key="1">
    <source>
        <dbReference type="ARBA" id="ARBA00004613"/>
    </source>
</evidence>
<dbReference type="InterPro" id="IPR039616">
    <property type="entry name" value="CLE1-4"/>
</dbReference>
<dbReference type="GO" id="GO:0033612">
    <property type="term" value="F:receptor serine/threonine kinase binding"/>
    <property type="evidence" value="ECO:0000318"/>
    <property type="project" value="GO_Central"/>
</dbReference>
<proteinExistence type="inferred from homology"/>
<feature type="signal peptide" evidence="7">
    <location>
        <begin position="1"/>
        <end position="22"/>
    </location>
</feature>
<dbReference type="Gramene" id="TraesRN1D0100843400.1">
    <property type="protein sequence ID" value="TraesRN1D0100843400.1"/>
    <property type="gene ID" value="TraesRN1D0100843400"/>
</dbReference>
<comment type="subcellular location">
    <subcellularLocation>
        <location evidence="1">Secreted</location>
    </subcellularLocation>
</comment>
<organism evidence="8">
    <name type="scientific">Triticum aestivum</name>
    <name type="common">Wheat</name>
    <dbReference type="NCBI Taxonomy" id="4565"/>
    <lineage>
        <taxon>Eukaryota</taxon>
        <taxon>Viridiplantae</taxon>
        <taxon>Streptophyta</taxon>
        <taxon>Embryophyta</taxon>
        <taxon>Tracheophyta</taxon>
        <taxon>Spermatophyta</taxon>
        <taxon>Magnoliopsida</taxon>
        <taxon>Liliopsida</taxon>
        <taxon>Poales</taxon>
        <taxon>Poaceae</taxon>
        <taxon>BOP clade</taxon>
        <taxon>Pooideae</taxon>
        <taxon>Triticodae</taxon>
        <taxon>Triticeae</taxon>
        <taxon>Triticinae</taxon>
        <taxon>Triticum</taxon>
    </lineage>
</organism>
<dbReference type="Gramene" id="TraesPARA_EIv1.0_0305230.1">
    <property type="protein sequence ID" value="TraesPARA_EIv1.0_0305230.1.CDS1"/>
    <property type="gene ID" value="TraesPARA_EIv1.0_0305230"/>
</dbReference>
<dbReference type="OMA" id="RRPSKWN"/>
<dbReference type="Gramene" id="TraesROB_scaffold_042194_01G000200.1">
    <property type="protein sequence ID" value="TraesROB_scaffold_042194_01G000200.1"/>
    <property type="gene ID" value="TraesROB_scaffold_042194_01G000200"/>
</dbReference>
<dbReference type="PANTHER" id="PTHR33869:SF14">
    <property type="entry name" value="CLE FAMILY OSCLE509 PROTEIN"/>
    <property type="match status" value="1"/>
</dbReference>
<dbReference type="Gramene" id="TraesLDM1D03G00541750.1">
    <property type="protein sequence ID" value="TraesLDM1D03G00541750.1.CDS1"/>
    <property type="gene ID" value="TraesLDM1D03G00541750"/>
</dbReference>
<evidence type="ECO:0000313" key="8">
    <source>
        <dbReference type="EnsemblPlants" id="TraesCS1D02G337000.1.cds1"/>
    </source>
</evidence>
<evidence type="ECO:0000256" key="3">
    <source>
        <dbReference type="ARBA" id="ARBA00022525"/>
    </source>
</evidence>
<protein>
    <submittedName>
        <fullName evidence="8">Uncharacterized protein</fullName>
    </submittedName>
</protein>
<dbReference type="GO" id="GO:0005576">
    <property type="term" value="C:extracellular region"/>
    <property type="evidence" value="ECO:0007669"/>
    <property type="project" value="UniProtKB-SubCell"/>
</dbReference>
<dbReference type="Gramene" id="TraesSTA1D03G00538960.1">
    <property type="protein sequence ID" value="TraesSTA1D03G00538960.1.CDS1"/>
    <property type="gene ID" value="TraesSTA1D03G00538960"/>
</dbReference>
<sequence>MAAARVGIVLLVVMVIAAQLVAAPEARLIQHPAVALAHTAANGKPAGVPPAKWNMRRTLGAAVKRTVPGGPDPQHHY</sequence>
<dbReference type="Proteomes" id="UP000019116">
    <property type="component" value="Chromosome 1D"/>
</dbReference>
<dbReference type="Gramene" id="TraesCAD_scaffold_042270_01G000300.1">
    <property type="protein sequence ID" value="TraesCAD_scaffold_042270_01G000300.1"/>
    <property type="gene ID" value="TraesCAD_scaffold_042270_01G000300"/>
</dbReference>
<dbReference type="Gramene" id="TraesCS1D03G0796600.1">
    <property type="protein sequence ID" value="TraesCS1D03G0796600.1.CDS1"/>
    <property type="gene ID" value="TraesCS1D03G0796600"/>
</dbReference>
<comment type="similarity">
    <text evidence="2">Belongs to the CLV3/ESR signal peptide family.</text>
</comment>
<dbReference type="AlphaFoldDB" id="A0A3B6A0A8"/>
<evidence type="ECO:0000256" key="5">
    <source>
        <dbReference type="ARBA" id="ARBA00023180"/>
    </source>
</evidence>
<keyword evidence="3" id="KW-0964">Secreted</keyword>
<reference evidence="8" key="2">
    <citation type="submission" date="2018-10" db="UniProtKB">
        <authorList>
            <consortium name="EnsemblPlants"/>
        </authorList>
    </citation>
    <scope>IDENTIFICATION</scope>
</reference>
<evidence type="ECO:0000313" key="9">
    <source>
        <dbReference type="Proteomes" id="UP000019116"/>
    </source>
</evidence>
<dbReference type="EnsemblPlants" id="TraesCS1D02G337000.1">
    <property type="protein sequence ID" value="TraesCS1D02G337000.1.cds1"/>
    <property type="gene ID" value="TraesCS1D02G337000"/>
</dbReference>
<dbReference type="Gramene" id="TraesCS1D02G337000.1">
    <property type="protein sequence ID" value="TraesCS1D02G337000.1.cds1"/>
    <property type="gene ID" value="TraesCS1D02G337000"/>
</dbReference>
<dbReference type="Gramene" id="TraesWEE_scaffold_086529_01G000200.1">
    <property type="protein sequence ID" value="TraesWEE_scaffold_086529_01G000200.1"/>
    <property type="gene ID" value="TraesWEE_scaffold_086529_01G000200"/>
</dbReference>
<evidence type="ECO:0000256" key="2">
    <source>
        <dbReference type="ARBA" id="ARBA00005416"/>
    </source>
</evidence>
<evidence type="ECO:0000256" key="6">
    <source>
        <dbReference type="ARBA" id="ARBA00023278"/>
    </source>
</evidence>
<keyword evidence="9" id="KW-1185">Reference proteome</keyword>
<dbReference type="Gramene" id="TraesSYM1D03G00547180.1">
    <property type="protein sequence ID" value="TraesSYM1D03G00547180.1.CDS1"/>
    <property type="gene ID" value="TraesSYM1D03G00547180"/>
</dbReference>
<evidence type="ECO:0000256" key="4">
    <source>
        <dbReference type="ARBA" id="ARBA00022729"/>
    </source>
</evidence>
<dbReference type="Gramene" id="TraesJUL1D03G00543220.1">
    <property type="protein sequence ID" value="TraesJUL1D03G00543220.1.CDS1"/>
    <property type="gene ID" value="TraesJUL1D03G00543220"/>
</dbReference>
<accession>A0A3B6A0A8</accession>
<evidence type="ECO:0000256" key="7">
    <source>
        <dbReference type="SAM" id="SignalP"/>
    </source>
</evidence>
<dbReference type="Gramene" id="TraesJAG1D03G00539610.1">
    <property type="protein sequence ID" value="TraesJAG1D03G00539610.1.CDS1"/>
    <property type="gene ID" value="TraesJAG1D03G00539610"/>
</dbReference>
<dbReference type="Gramene" id="TraesARI1D03G00546440.1">
    <property type="protein sequence ID" value="TraesARI1D03G00546440.1.CDS1"/>
    <property type="gene ID" value="TraesARI1D03G00546440"/>
</dbReference>
<name>A0A3B6A0A8_WHEAT</name>
<dbReference type="Gramene" id="TraesMAC1D03G00539710.1">
    <property type="protein sequence ID" value="TraesMAC1D03G00539710.1.CDS1"/>
    <property type="gene ID" value="TraesMAC1D03G00539710"/>
</dbReference>
<dbReference type="Gramene" id="TraesNOR1D03G00548230.1">
    <property type="protein sequence ID" value="TraesNOR1D03G00548230.1.CDS1"/>
    <property type="gene ID" value="TraesNOR1D03G00548230"/>
</dbReference>
<feature type="chain" id="PRO_5043170782" evidence="7">
    <location>
        <begin position="23"/>
        <end position="77"/>
    </location>
</feature>
<keyword evidence="6" id="KW-0379">Hydroxylation</keyword>
<dbReference type="PANTHER" id="PTHR33869">
    <property type="entry name" value="CLAVATA3/ESR (CLE)-RELATED PROTEIN 3"/>
    <property type="match status" value="1"/>
</dbReference>
<keyword evidence="5" id="KW-0325">Glycoprotein</keyword>